<name>A0A074KQC5_9BACT</name>
<keyword evidence="2" id="KW-1185">Reference proteome</keyword>
<dbReference type="eggNOG" id="ENOG502ZS2H">
    <property type="taxonomic scope" value="Bacteria"/>
</dbReference>
<dbReference type="OrthoDB" id="839040at2"/>
<proteinExistence type="predicted"/>
<comment type="caution">
    <text evidence="1">The sequence shown here is derived from an EMBL/GenBank/DDBJ whole genome shotgun (WGS) entry which is preliminary data.</text>
</comment>
<evidence type="ECO:0008006" key="3">
    <source>
        <dbReference type="Google" id="ProtNLM"/>
    </source>
</evidence>
<organism evidence="1 2">
    <name type="scientific">Anditalea andensis</name>
    <dbReference type="NCBI Taxonomy" id="1048983"/>
    <lineage>
        <taxon>Bacteria</taxon>
        <taxon>Pseudomonadati</taxon>
        <taxon>Bacteroidota</taxon>
        <taxon>Cytophagia</taxon>
        <taxon>Cytophagales</taxon>
        <taxon>Cytophagaceae</taxon>
        <taxon>Anditalea</taxon>
    </lineage>
</organism>
<dbReference type="Proteomes" id="UP000027821">
    <property type="component" value="Unassembled WGS sequence"/>
</dbReference>
<dbReference type="AlphaFoldDB" id="A0A074KQC5"/>
<accession>A0A074KQC5</accession>
<protein>
    <recommendedName>
        <fullName evidence="3">Outer membrane protein beta-barrel domain-containing protein</fullName>
    </recommendedName>
</protein>
<dbReference type="EMBL" id="JMIH01000028">
    <property type="protein sequence ID" value="KEO72131.1"/>
    <property type="molecule type" value="Genomic_DNA"/>
</dbReference>
<gene>
    <name evidence="1" type="ORF">EL17_19670</name>
</gene>
<sequence>MRKIGTGIFVVWLFQISSHLKAQTTPDGSFEAGFKGMAAISFTSQTVAINIGGPHLDYRINKDLAIGVGAFPSLFFSSLPSLKGDLGKNIFEPKLGLSPRLDFKNIVLIAPVYHFSSPDRWLWTFGIGIKIP</sequence>
<reference evidence="1 2" key="1">
    <citation type="submission" date="2014-04" db="EMBL/GenBank/DDBJ databases">
        <title>Characterization and application of a salt tolerant electro-active bacterium.</title>
        <authorList>
            <person name="Yang L."/>
            <person name="Wei S."/>
            <person name="Tay Q.X.M."/>
        </authorList>
    </citation>
    <scope>NUCLEOTIDE SEQUENCE [LARGE SCALE GENOMIC DNA]</scope>
    <source>
        <strain evidence="1 2">LY1</strain>
    </source>
</reference>
<evidence type="ECO:0000313" key="1">
    <source>
        <dbReference type="EMBL" id="KEO72131.1"/>
    </source>
</evidence>
<evidence type="ECO:0000313" key="2">
    <source>
        <dbReference type="Proteomes" id="UP000027821"/>
    </source>
</evidence>